<evidence type="ECO:0000313" key="2">
    <source>
        <dbReference type="EMBL" id="KTD16708.1"/>
    </source>
</evidence>
<keyword evidence="3" id="KW-1185">Reference proteome</keyword>
<dbReference type="AlphaFoldDB" id="A0A0W0V9F9"/>
<dbReference type="SUPFAM" id="SSF52402">
    <property type="entry name" value="Adenine nucleotide alpha hydrolases-like"/>
    <property type="match status" value="1"/>
</dbReference>
<dbReference type="InterPro" id="IPR002500">
    <property type="entry name" value="PAPS_reduct_dom"/>
</dbReference>
<proteinExistence type="predicted"/>
<gene>
    <name evidence="2" type="ORF">Ljor_1014</name>
</gene>
<dbReference type="RefSeq" id="WP_064108408.1">
    <property type="nucleotide sequence ID" value="NZ_LR134383.1"/>
</dbReference>
<sequence>MERQYPMHIIIGNFGNHSLAVLQALIEKGVGNVHFVFVDTGWAQAAWSERVVACSEYAKAQGISVHGLTSTMSFADMVKDRKQFPSRKFQWCASFLKGLAILAFLDDFDPSCEALIVSGKRQSDSRRYTNLEEFERDNELYQGRSLWHPLWQTHDEEFIQLIRRTGFPVLNHASLECSPCIHWNTAQLQQLDAFSKARLQSLEDETGLTMFKEGITELSSISACPQIHARPNKIDLLQFDLSCGAPWGCGE</sequence>
<dbReference type="Pfam" id="PF01507">
    <property type="entry name" value="PAPS_reduct"/>
    <property type="match status" value="1"/>
</dbReference>
<accession>A0A0W0V9F9</accession>
<dbReference type="Proteomes" id="UP000055035">
    <property type="component" value="Unassembled WGS sequence"/>
</dbReference>
<dbReference type="GO" id="GO:0003824">
    <property type="term" value="F:catalytic activity"/>
    <property type="evidence" value="ECO:0007669"/>
    <property type="project" value="InterPro"/>
</dbReference>
<dbReference type="OrthoDB" id="5614754at2"/>
<dbReference type="PATRIC" id="fig|456.5.peg.1077"/>
<dbReference type="InterPro" id="IPR014729">
    <property type="entry name" value="Rossmann-like_a/b/a_fold"/>
</dbReference>
<feature type="domain" description="Phosphoadenosine phosphosulphate reductase" evidence="1">
    <location>
        <begin position="13"/>
        <end position="169"/>
    </location>
</feature>
<organism evidence="2 3">
    <name type="scientific">Legionella jordanis</name>
    <dbReference type="NCBI Taxonomy" id="456"/>
    <lineage>
        <taxon>Bacteria</taxon>
        <taxon>Pseudomonadati</taxon>
        <taxon>Pseudomonadota</taxon>
        <taxon>Gammaproteobacteria</taxon>
        <taxon>Legionellales</taxon>
        <taxon>Legionellaceae</taxon>
        <taxon>Legionella</taxon>
    </lineage>
</organism>
<name>A0A0W0V9F9_9GAMM</name>
<dbReference type="EMBL" id="LNYJ01000011">
    <property type="protein sequence ID" value="KTD16708.1"/>
    <property type="molecule type" value="Genomic_DNA"/>
</dbReference>
<evidence type="ECO:0000259" key="1">
    <source>
        <dbReference type="Pfam" id="PF01507"/>
    </source>
</evidence>
<reference evidence="2 3" key="1">
    <citation type="submission" date="2015-11" db="EMBL/GenBank/DDBJ databases">
        <title>Genomic analysis of 38 Legionella species identifies large and diverse effector repertoires.</title>
        <authorList>
            <person name="Burstein D."/>
            <person name="Amaro F."/>
            <person name="Zusman T."/>
            <person name="Lifshitz Z."/>
            <person name="Cohen O."/>
            <person name="Gilbert J.A."/>
            <person name="Pupko T."/>
            <person name="Shuman H.A."/>
            <person name="Segal G."/>
        </authorList>
    </citation>
    <scope>NUCLEOTIDE SEQUENCE [LARGE SCALE GENOMIC DNA]</scope>
    <source>
        <strain evidence="2 3">BL-540</strain>
    </source>
</reference>
<dbReference type="Gene3D" id="3.40.50.620">
    <property type="entry name" value="HUPs"/>
    <property type="match status" value="1"/>
</dbReference>
<comment type="caution">
    <text evidence="2">The sequence shown here is derived from an EMBL/GenBank/DDBJ whole genome shotgun (WGS) entry which is preliminary data.</text>
</comment>
<evidence type="ECO:0000313" key="3">
    <source>
        <dbReference type="Proteomes" id="UP000055035"/>
    </source>
</evidence>
<protein>
    <submittedName>
        <fullName evidence="2">Phosphoadenosine phosphosulfate reductase family protein</fullName>
    </submittedName>
</protein>
<dbReference type="STRING" id="456.Ljor_1014"/>